<dbReference type="Proteomes" id="UP000799537">
    <property type="component" value="Unassembled WGS sequence"/>
</dbReference>
<proteinExistence type="predicted"/>
<sequence length="132" mass="14975">MIELGSRYRNINEHLGYGASLVLGTTLSETMWTKILPKSGKRFEQVMEHLRQIGIPGIAMQMRSTFERVIEYEMTRLRTLVVEQVAFIEEQNATFQVVDGVDNSWSYPLDASFAEAGIDPPALWGPEFVYGT</sequence>
<dbReference type="GeneID" id="54557506"/>
<organism evidence="1 2">
    <name type="scientific">Zasmidium cellare ATCC 36951</name>
    <dbReference type="NCBI Taxonomy" id="1080233"/>
    <lineage>
        <taxon>Eukaryota</taxon>
        <taxon>Fungi</taxon>
        <taxon>Dikarya</taxon>
        <taxon>Ascomycota</taxon>
        <taxon>Pezizomycotina</taxon>
        <taxon>Dothideomycetes</taxon>
        <taxon>Dothideomycetidae</taxon>
        <taxon>Mycosphaerellales</taxon>
        <taxon>Mycosphaerellaceae</taxon>
        <taxon>Zasmidium</taxon>
    </lineage>
</organism>
<evidence type="ECO:0000313" key="2">
    <source>
        <dbReference type="Proteomes" id="UP000799537"/>
    </source>
</evidence>
<protein>
    <submittedName>
        <fullName evidence="1">Uncharacterized protein</fullName>
    </submittedName>
</protein>
<dbReference type="EMBL" id="ML993582">
    <property type="protein sequence ID" value="KAF2171579.1"/>
    <property type="molecule type" value="Genomic_DNA"/>
</dbReference>
<dbReference type="OrthoDB" id="3912095at2759"/>
<accession>A0A6A6D0H3</accession>
<keyword evidence="2" id="KW-1185">Reference proteome</keyword>
<dbReference type="RefSeq" id="XP_033672468.1">
    <property type="nucleotide sequence ID" value="XM_033804234.1"/>
</dbReference>
<gene>
    <name evidence="1" type="ORF">M409DRAFT_17821</name>
</gene>
<dbReference type="AlphaFoldDB" id="A0A6A6D0H3"/>
<reference evidence="1" key="1">
    <citation type="journal article" date="2020" name="Stud. Mycol.">
        <title>101 Dothideomycetes genomes: a test case for predicting lifestyles and emergence of pathogens.</title>
        <authorList>
            <person name="Haridas S."/>
            <person name="Albert R."/>
            <person name="Binder M."/>
            <person name="Bloem J."/>
            <person name="Labutti K."/>
            <person name="Salamov A."/>
            <person name="Andreopoulos B."/>
            <person name="Baker S."/>
            <person name="Barry K."/>
            <person name="Bills G."/>
            <person name="Bluhm B."/>
            <person name="Cannon C."/>
            <person name="Castanera R."/>
            <person name="Culley D."/>
            <person name="Daum C."/>
            <person name="Ezra D."/>
            <person name="Gonzalez J."/>
            <person name="Henrissat B."/>
            <person name="Kuo A."/>
            <person name="Liang C."/>
            <person name="Lipzen A."/>
            <person name="Lutzoni F."/>
            <person name="Magnuson J."/>
            <person name="Mondo S."/>
            <person name="Nolan M."/>
            <person name="Ohm R."/>
            <person name="Pangilinan J."/>
            <person name="Park H.-J."/>
            <person name="Ramirez L."/>
            <person name="Alfaro M."/>
            <person name="Sun H."/>
            <person name="Tritt A."/>
            <person name="Yoshinaga Y."/>
            <person name="Zwiers L.-H."/>
            <person name="Turgeon B."/>
            <person name="Goodwin S."/>
            <person name="Spatafora J."/>
            <person name="Crous P."/>
            <person name="Grigoriev I."/>
        </authorList>
    </citation>
    <scope>NUCLEOTIDE SEQUENCE</scope>
    <source>
        <strain evidence="1">ATCC 36951</strain>
    </source>
</reference>
<evidence type="ECO:0000313" key="1">
    <source>
        <dbReference type="EMBL" id="KAF2171579.1"/>
    </source>
</evidence>
<name>A0A6A6D0H3_ZASCE</name>